<dbReference type="PANTHER" id="PTHR18919">
    <property type="entry name" value="ACETYL-COA C-ACYLTRANSFERASE"/>
    <property type="match status" value="1"/>
</dbReference>
<evidence type="ECO:0000256" key="4">
    <source>
        <dbReference type="PIRSR" id="PIRSR000429-1"/>
    </source>
</evidence>
<comment type="caution">
    <text evidence="8">The sequence shown here is derived from an EMBL/GenBank/DDBJ whole genome shotgun (WGS) entry which is preliminary data.</text>
</comment>
<dbReference type="PIRSF" id="PIRSF000429">
    <property type="entry name" value="Ac-CoA_Ac_transf"/>
    <property type="match status" value="1"/>
</dbReference>
<dbReference type="Gene3D" id="3.40.47.10">
    <property type="match status" value="2"/>
</dbReference>
<name>A0A832A2I9_9BACT</name>
<dbReference type="Pfam" id="PF00108">
    <property type="entry name" value="Thiolase_N"/>
    <property type="match status" value="1"/>
</dbReference>
<feature type="active site" description="Proton acceptor" evidence="4">
    <location>
        <position position="386"/>
    </location>
</feature>
<evidence type="ECO:0000259" key="6">
    <source>
        <dbReference type="Pfam" id="PF00108"/>
    </source>
</evidence>
<dbReference type="InterPro" id="IPR002155">
    <property type="entry name" value="Thiolase"/>
</dbReference>
<dbReference type="AlphaFoldDB" id="A0A832A2I9"/>
<dbReference type="Pfam" id="PF02803">
    <property type="entry name" value="Thiolase_C"/>
    <property type="match status" value="1"/>
</dbReference>
<evidence type="ECO:0000256" key="3">
    <source>
        <dbReference type="ARBA" id="ARBA00023315"/>
    </source>
</evidence>
<comment type="similarity">
    <text evidence="1 5">Belongs to the thiolase-like superfamily. Thiolase family.</text>
</comment>
<dbReference type="InterPro" id="IPR020617">
    <property type="entry name" value="Thiolase_C"/>
</dbReference>
<keyword evidence="3 5" id="KW-0012">Acyltransferase</keyword>
<dbReference type="CDD" id="cd00751">
    <property type="entry name" value="thiolase"/>
    <property type="match status" value="1"/>
</dbReference>
<evidence type="ECO:0000313" key="8">
    <source>
        <dbReference type="EMBL" id="HFK98025.1"/>
    </source>
</evidence>
<evidence type="ECO:0000256" key="1">
    <source>
        <dbReference type="ARBA" id="ARBA00010982"/>
    </source>
</evidence>
<dbReference type="InterPro" id="IPR020616">
    <property type="entry name" value="Thiolase_N"/>
</dbReference>
<organism evidence="8">
    <name type="scientific">Desulfacinum infernum</name>
    <dbReference type="NCBI Taxonomy" id="35837"/>
    <lineage>
        <taxon>Bacteria</taxon>
        <taxon>Pseudomonadati</taxon>
        <taxon>Thermodesulfobacteriota</taxon>
        <taxon>Syntrophobacteria</taxon>
        <taxon>Syntrophobacterales</taxon>
        <taxon>Syntrophobacteraceae</taxon>
        <taxon>Desulfacinum</taxon>
    </lineage>
</organism>
<feature type="active site" description="Acyl-thioester intermediate" evidence="4">
    <location>
        <position position="92"/>
    </location>
</feature>
<accession>A0A832A2I9</accession>
<dbReference type="FunFam" id="3.40.47.10:FF:000010">
    <property type="entry name" value="Acetyl-CoA acetyltransferase (Thiolase)"/>
    <property type="match status" value="1"/>
</dbReference>
<dbReference type="PROSITE" id="PS00099">
    <property type="entry name" value="THIOLASE_3"/>
    <property type="match status" value="1"/>
</dbReference>
<dbReference type="GO" id="GO:0003988">
    <property type="term" value="F:acetyl-CoA C-acyltransferase activity"/>
    <property type="evidence" value="ECO:0007669"/>
    <property type="project" value="UniProtKB-ARBA"/>
</dbReference>
<dbReference type="PANTHER" id="PTHR18919:SF107">
    <property type="entry name" value="ACETYL-COA ACETYLTRANSFERASE, CYTOSOLIC"/>
    <property type="match status" value="1"/>
</dbReference>
<keyword evidence="2 5" id="KW-0808">Transferase</keyword>
<dbReference type="EMBL" id="DSTK01000036">
    <property type="protein sequence ID" value="HFK98025.1"/>
    <property type="molecule type" value="Genomic_DNA"/>
</dbReference>
<dbReference type="NCBIfam" id="TIGR01930">
    <property type="entry name" value="AcCoA-C-Actrans"/>
    <property type="match status" value="1"/>
</dbReference>
<feature type="active site" description="Proton acceptor" evidence="4">
    <location>
        <position position="356"/>
    </location>
</feature>
<feature type="domain" description="Thiolase C-terminal" evidence="7">
    <location>
        <begin position="278"/>
        <end position="398"/>
    </location>
</feature>
<sequence length="400" mass="42535">MSNDRDVVIVAAARTPIGKFGGSLKDVRASALLAHVMTEVLKRAGNLSPGLLDEVVTGDCVQCFDEANTARTAMLRAGFPVDIPAHTIQRQCASSMQALAAAAQMIKAGDADVVMVGGVESMSSAPYYLPNARWGMRLMNHEVVDSVWEMLHSGSRLLGHPMIMGMTAENLAEKYAISRQDQDEVALRSHQNAEAAIKEGRFKDEIVPVEIPGPKGKSVLFEQDEHPRFGLTMDDLVRLKPVFKKDGTVTAGNSSGLNDGAVAALVMSRAKAKELGLQPMGRVVATAAAGVEPEYMGYGPVPATQKILKKTGMSLKDIQLIELNEAFAAQYIACERGLGLDRSITNVNGSGIGLGHPVGCTGLRIVVSLVYEMARRDLSMGLATLCVGGGMGMATLVARE</sequence>
<dbReference type="InterPro" id="IPR020610">
    <property type="entry name" value="Thiolase_AS"/>
</dbReference>
<proteinExistence type="inferred from homology"/>
<dbReference type="SUPFAM" id="SSF53901">
    <property type="entry name" value="Thiolase-like"/>
    <property type="match status" value="2"/>
</dbReference>
<evidence type="ECO:0000256" key="5">
    <source>
        <dbReference type="RuleBase" id="RU003557"/>
    </source>
</evidence>
<feature type="domain" description="Thiolase N-terminal" evidence="6">
    <location>
        <begin position="7"/>
        <end position="269"/>
    </location>
</feature>
<evidence type="ECO:0000259" key="7">
    <source>
        <dbReference type="Pfam" id="PF02803"/>
    </source>
</evidence>
<gene>
    <name evidence="8" type="ORF">ENS06_11995</name>
</gene>
<reference evidence="8" key="1">
    <citation type="journal article" date="2020" name="mSystems">
        <title>Genome- and Community-Level Interaction Insights into Carbon Utilization and Element Cycling Functions of Hydrothermarchaeota in Hydrothermal Sediment.</title>
        <authorList>
            <person name="Zhou Z."/>
            <person name="Liu Y."/>
            <person name="Xu W."/>
            <person name="Pan J."/>
            <person name="Luo Z.H."/>
            <person name="Li M."/>
        </authorList>
    </citation>
    <scope>NUCLEOTIDE SEQUENCE [LARGE SCALE GENOMIC DNA]</scope>
    <source>
        <strain evidence="8">SpSt-456</strain>
    </source>
</reference>
<evidence type="ECO:0000256" key="2">
    <source>
        <dbReference type="ARBA" id="ARBA00022679"/>
    </source>
</evidence>
<protein>
    <submittedName>
        <fullName evidence="8">Acetyl-CoA C-acetyltransferase</fullName>
    </submittedName>
</protein>
<dbReference type="InterPro" id="IPR016039">
    <property type="entry name" value="Thiolase-like"/>
</dbReference>